<reference evidence="1 2" key="1">
    <citation type="submission" date="2014-04" db="EMBL/GenBank/DDBJ databases">
        <authorList>
            <consortium name="DOE Joint Genome Institute"/>
            <person name="Kuo A."/>
            <person name="Kohler A."/>
            <person name="Nagy L.G."/>
            <person name="Floudas D."/>
            <person name="Copeland A."/>
            <person name="Barry K.W."/>
            <person name="Cichocki N."/>
            <person name="Veneault-Fourrey C."/>
            <person name="LaButti K."/>
            <person name="Lindquist E.A."/>
            <person name="Lipzen A."/>
            <person name="Lundell T."/>
            <person name="Morin E."/>
            <person name="Murat C."/>
            <person name="Sun H."/>
            <person name="Tunlid A."/>
            <person name="Henrissat B."/>
            <person name="Grigoriev I.V."/>
            <person name="Hibbett D.S."/>
            <person name="Martin F."/>
            <person name="Nordberg H.P."/>
            <person name="Cantor M.N."/>
            <person name="Hua S.X."/>
        </authorList>
    </citation>
    <scope>NUCLEOTIDE SEQUENCE [LARGE SCALE GENOMIC DNA]</scope>
    <source>
        <strain evidence="1 2">Foug A</strain>
    </source>
</reference>
<protein>
    <submittedName>
        <fullName evidence="1">Uncharacterized protein</fullName>
    </submittedName>
</protein>
<evidence type="ECO:0000313" key="2">
    <source>
        <dbReference type="Proteomes" id="UP000053989"/>
    </source>
</evidence>
<dbReference type="EMBL" id="KN822194">
    <property type="protein sequence ID" value="KIM52972.1"/>
    <property type="molecule type" value="Genomic_DNA"/>
</dbReference>
<evidence type="ECO:0000313" key="1">
    <source>
        <dbReference type="EMBL" id="KIM52972.1"/>
    </source>
</evidence>
<dbReference type="HOGENOM" id="CLU_3143871_0_0_1"/>
<dbReference type="AlphaFoldDB" id="A0A0C2ZJU4"/>
<proteinExistence type="predicted"/>
<name>A0A0C2ZJU4_9AGAM</name>
<keyword evidence="2" id="KW-1185">Reference proteome</keyword>
<reference evidence="2" key="2">
    <citation type="submission" date="2015-01" db="EMBL/GenBank/DDBJ databases">
        <title>Evolutionary Origins and Diversification of the Mycorrhizal Mutualists.</title>
        <authorList>
            <consortium name="DOE Joint Genome Institute"/>
            <consortium name="Mycorrhizal Genomics Consortium"/>
            <person name="Kohler A."/>
            <person name="Kuo A."/>
            <person name="Nagy L.G."/>
            <person name="Floudas D."/>
            <person name="Copeland A."/>
            <person name="Barry K.W."/>
            <person name="Cichocki N."/>
            <person name="Veneault-Fourrey C."/>
            <person name="LaButti K."/>
            <person name="Lindquist E.A."/>
            <person name="Lipzen A."/>
            <person name="Lundell T."/>
            <person name="Morin E."/>
            <person name="Murat C."/>
            <person name="Riley R."/>
            <person name="Ohm R."/>
            <person name="Sun H."/>
            <person name="Tunlid A."/>
            <person name="Henrissat B."/>
            <person name="Grigoriev I.V."/>
            <person name="Hibbett D.S."/>
            <person name="Martin F."/>
        </authorList>
    </citation>
    <scope>NUCLEOTIDE SEQUENCE [LARGE SCALE GENOMIC DNA]</scope>
    <source>
        <strain evidence="2">Foug A</strain>
    </source>
</reference>
<organism evidence="1 2">
    <name type="scientific">Scleroderma citrinum Foug A</name>
    <dbReference type="NCBI Taxonomy" id="1036808"/>
    <lineage>
        <taxon>Eukaryota</taxon>
        <taxon>Fungi</taxon>
        <taxon>Dikarya</taxon>
        <taxon>Basidiomycota</taxon>
        <taxon>Agaricomycotina</taxon>
        <taxon>Agaricomycetes</taxon>
        <taxon>Agaricomycetidae</taxon>
        <taxon>Boletales</taxon>
        <taxon>Sclerodermatineae</taxon>
        <taxon>Sclerodermataceae</taxon>
        <taxon>Scleroderma</taxon>
    </lineage>
</organism>
<accession>A0A0C2ZJU4</accession>
<sequence length="49" mass="5624">MSKDLIHFQTDGWITHLIIPRGHCPEIDLSNMAHGPAWHKCYTPVLNDN</sequence>
<gene>
    <name evidence="1" type="ORF">SCLCIDRAFT_32253</name>
</gene>
<dbReference type="InParanoid" id="A0A0C2ZJU4"/>
<dbReference type="Proteomes" id="UP000053989">
    <property type="component" value="Unassembled WGS sequence"/>
</dbReference>